<keyword evidence="3" id="KW-1185">Reference proteome</keyword>
<dbReference type="Gene3D" id="3.10.450.50">
    <property type="match status" value="1"/>
</dbReference>
<protein>
    <submittedName>
        <fullName evidence="2">Ketosteroid isomerase-like protein</fullName>
    </submittedName>
</protein>
<sequence length="129" mass="14285">MTTFRAAIEARDLSAAEALLADDVVFRSPVAHRPYPGKPITAAILRAVVEVLEDFRYVRELHDGADHVLMFEAKVEGLDITGCDILRYDEDGRIADFTVMVRPLRAAEALARQMGARFEQIQAQAVANS</sequence>
<accession>A0A7W7Q9C0</accession>
<organism evidence="2 3">
    <name type="scientific">Actinophytocola algeriensis</name>
    <dbReference type="NCBI Taxonomy" id="1768010"/>
    <lineage>
        <taxon>Bacteria</taxon>
        <taxon>Bacillati</taxon>
        <taxon>Actinomycetota</taxon>
        <taxon>Actinomycetes</taxon>
        <taxon>Pseudonocardiales</taxon>
        <taxon>Pseudonocardiaceae</taxon>
    </lineage>
</organism>
<dbReference type="GO" id="GO:0016853">
    <property type="term" value="F:isomerase activity"/>
    <property type="evidence" value="ECO:0007669"/>
    <property type="project" value="UniProtKB-KW"/>
</dbReference>
<dbReference type="AlphaFoldDB" id="A0A7W7Q9C0"/>
<dbReference type="Proteomes" id="UP000520767">
    <property type="component" value="Unassembled WGS sequence"/>
</dbReference>
<dbReference type="EMBL" id="JACHJQ010000006">
    <property type="protein sequence ID" value="MBB4909288.1"/>
    <property type="molecule type" value="Genomic_DNA"/>
</dbReference>
<keyword evidence="2" id="KW-0413">Isomerase</keyword>
<comment type="caution">
    <text evidence="2">The sequence shown here is derived from an EMBL/GenBank/DDBJ whole genome shotgun (WGS) entry which is preliminary data.</text>
</comment>
<evidence type="ECO:0000313" key="3">
    <source>
        <dbReference type="Proteomes" id="UP000520767"/>
    </source>
</evidence>
<dbReference type="RefSeq" id="WP_184813411.1">
    <property type="nucleotide sequence ID" value="NZ_JACHJQ010000006.1"/>
</dbReference>
<dbReference type="Pfam" id="PF12680">
    <property type="entry name" value="SnoaL_2"/>
    <property type="match status" value="1"/>
</dbReference>
<name>A0A7W7Q9C0_9PSEU</name>
<proteinExistence type="predicted"/>
<feature type="domain" description="SnoaL-like" evidence="1">
    <location>
        <begin position="3"/>
        <end position="96"/>
    </location>
</feature>
<gene>
    <name evidence="2" type="ORF">FHR82_005546</name>
</gene>
<reference evidence="2 3" key="1">
    <citation type="submission" date="2020-08" db="EMBL/GenBank/DDBJ databases">
        <title>Genomic Encyclopedia of Type Strains, Phase III (KMG-III): the genomes of soil and plant-associated and newly described type strains.</title>
        <authorList>
            <person name="Whitman W."/>
        </authorList>
    </citation>
    <scope>NUCLEOTIDE SEQUENCE [LARGE SCALE GENOMIC DNA]</scope>
    <source>
        <strain evidence="2 3">CECT 8960</strain>
    </source>
</reference>
<dbReference type="InterPro" id="IPR032710">
    <property type="entry name" value="NTF2-like_dom_sf"/>
</dbReference>
<dbReference type="SUPFAM" id="SSF54427">
    <property type="entry name" value="NTF2-like"/>
    <property type="match status" value="1"/>
</dbReference>
<evidence type="ECO:0000259" key="1">
    <source>
        <dbReference type="Pfam" id="PF12680"/>
    </source>
</evidence>
<dbReference type="InterPro" id="IPR037401">
    <property type="entry name" value="SnoaL-like"/>
</dbReference>
<evidence type="ECO:0000313" key="2">
    <source>
        <dbReference type="EMBL" id="MBB4909288.1"/>
    </source>
</evidence>